<dbReference type="InterPro" id="IPR001680">
    <property type="entry name" value="WD40_rpt"/>
</dbReference>
<dbReference type="Pfam" id="PF00400">
    <property type="entry name" value="WD40"/>
    <property type="match status" value="2"/>
</dbReference>
<dbReference type="SUPFAM" id="SSF50978">
    <property type="entry name" value="WD40 repeat-like"/>
    <property type="match status" value="1"/>
</dbReference>
<keyword evidence="1" id="KW-0853">WD repeat</keyword>
<evidence type="ECO:0000256" key="2">
    <source>
        <dbReference type="ARBA" id="ARBA00022737"/>
    </source>
</evidence>
<gene>
    <name evidence="3" type="ORF">BDA99DRAFT_466709</name>
</gene>
<accession>A0AAD5JVU4</accession>
<comment type="caution">
    <text evidence="3">The sequence shown here is derived from an EMBL/GenBank/DDBJ whole genome shotgun (WGS) entry which is preliminary data.</text>
</comment>
<dbReference type="Gene3D" id="2.130.10.10">
    <property type="entry name" value="YVTN repeat-like/Quinoprotein amine dehydrogenase"/>
    <property type="match status" value="1"/>
</dbReference>
<dbReference type="PRINTS" id="PR00320">
    <property type="entry name" value="GPROTEINBRPT"/>
</dbReference>
<reference evidence="3" key="2">
    <citation type="submission" date="2023-02" db="EMBL/GenBank/DDBJ databases">
        <authorList>
            <consortium name="DOE Joint Genome Institute"/>
            <person name="Mondo S.J."/>
            <person name="Chang Y."/>
            <person name="Wang Y."/>
            <person name="Ahrendt S."/>
            <person name="Andreopoulos W."/>
            <person name="Barry K."/>
            <person name="Beard J."/>
            <person name="Benny G.L."/>
            <person name="Blankenship S."/>
            <person name="Bonito G."/>
            <person name="Cuomo C."/>
            <person name="Desiro A."/>
            <person name="Gervers K.A."/>
            <person name="Hundley H."/>
            <person name="Kuo A."/>
            <person name="LaButti K."/>
            <person name="Lang B.F."/>
            <person name="Lipzen A."/>
            <person name="O'Donnell K."/>
            <person name="Pangilinan J."/>
            <person name="Reynolds N."/>
            <person name="Sandor L."/>
            <person name="Smith M.W."/>
            <person name="Tsang A."/>
            <person name="Grigoriev I.V."/>
            <person name="Stajich J.E."/>
            <person name="Spatafora J.W."/>
        </authorList>
    </citation>
    <scope>NUCLEOTIDE SEQUENCE</scope>
    <source>
        <strain evidence="3">RSA 2281</strain>
    </source>
</reference>
<proteinExistence type="predicted"/>
<keyword evidence="4" id="KW-1185">Reference proteome</keyword>
<dbReference type="InterPro" id="IPR020472">
    <property type="entry name" value="WD40_PAC1"/>
</dbReference>
<dbReference type="InterPro" id="IPR015943">
    <property type="entry name" value="WD40/YVTN_repeat-like_dom_sf"/>
</dbReference>
<reference evidence="3" key="1">
    <citation type="journal article" date="2022" name="IScience">
        <title>Evolution of zygomycete secretomes and the origins of terrestrial fungal ecologies.</title>
        <authorList>
            <person name="Chang Y."/>
            <person name="Wang Y."/>
            <person name="Mondo S."/>
            <person name="Ahrendt S."/>
            <person name="Andreopoulos W."/>
            <person name="Barry K."/>
            <person name="Beard J."/>
            <person name="Benny G.L."/>
            <person name="Blankenship S."/>
            <person name="Bonito G."/>
            <person name="Cuomo C."/>
            <person name="Desiro A."/>
            <person name="Gervers K.A."/>
            <person name="Hundley H."/>
            <person name="Kuo A."/>
            <person name="LaButti K."/>
            <person name="Lang B.F."/>
            <person name="Lipzen A."/>
            <person name="O'Donnell K."/>
            <person name="Pangilinan J."/>
            <person name="Reynolds N."/>
            <person name="Sandor L."/>
            <person name="Smith M.E."/>
            <person name="Tsang A."/>
            <person name="Grigoriev I.V."/>
            <person name="Stajich J.E."/>
            <person name="Spatafora J.W."/>
        </authorList>
    </citation>
    <scope>NUCLEOTIDE SEQUENCE</scope>
    <source>
        <strain evidence="3">RSA 2281</strain>
    </source>
</reference>
<dbReference type="AlphaFoldDB" id="A0AAD5JVU4"/>
<evidence type="ECO:0000313" key="4">
    <source>
        <dbReference type="Proteomes" id="UP001209540"/>
    </source>
</evidence>
<dbReference type="EMBL" id="JAIXMP010000021">
    <property type="protein sequence ID" value="KAI9256516.1"/>
    <property type="molecule type" value="Genomic_DNA"/>
</dbReference>
<dbReference type="PANTHER" id="PTHR10971">
    <property type="entry name" value="MRNA EXPORT FACTOR AND BUB3"/>
    <property type="match status" value="1"/>
</dbReference>
<organism evidence="3 4">
    <name type="scientific">Phascolomyces articulosus</name>
    <dbReference type="NCBI Taxonomy" id="60185"/>
    <lineage>
        <taxon>Eukaryota</taxon>
        <taxon>Fungi</taxon>
        <taxon>Fungi incertae sedis</taxon>
        <taxon>Mucoromycota</taxon>
        <taxon>Mucoromycotina</taxon>
        <taxon>Mucoromycetes</taxon>
        <taxon>Mucorales</taxon>
        <taxon>Lichtheimiaceae</taxon>
        <taxon>Phascolomyces</taxon>
    </lineage>
</organism>
<keyword evidence="2" id="KW-0677">Repeat</keyword>
<protein>
    <submittedName>
        <fullName evidence="3">WD repeat-containing protein 92-like protein</fullName>
    </submittedName>
</protein>
<dbReference type="SMART" id="SM00320">
    <property type="entry name" value="WD40"/>
    <property type="match status" value="4"/>
</dbReference>
<dbReference type="Proteomes" id="UP001209540">
    <property type="component" value="Unassembled WGS sequence"/>
</dbReference>
<evidence type="ECO:0000256" key="1">
    <source>
        <dbReference type="ARBA" id="ARBA00022574"/>
    </source>
</evidence>
<dbReference type="InterPro" id="IPR036322">
    <property type="entry name" value="WD40_repeat_dom_sf"/>
</dbReference>
<sequence length="323" mass="34912">MTTLVPLISRDLTFTPYSIQWIPTSARICAVGATSRGTGTVAVFELQSNALSLVGETETTTPVRCCTMGAADGITRRLATGDFDGQLQLWDTSRFDLPVSTIKAHETIINAIDGCGGATQPGGAREIATACRDGCVKVWDTRDLEKSVLEIRPKPKEQMGDAWAVAFGNFEDGNERLLAVGFDNGELQLFDITSTQYIYKTKLAAGICSIQFSGPTRLTVTTLTGIVVVEFSKDSPEVIKLPGANDTTVWSTRHLPQNPNYFVSAAGDGTISLWNHDDLKKPSSTITVSKHPLISTDWSIDKKGLLAYCSFDQTLRLGVVKGV</sequence>
<name>A0AAD5JVU4_9FUNG</name>
<evidence type="ECO:0000313" key="3">
    <source>
        <dbReference type="EMBL" id="KAI9256516.1"/>
    </source>
</evidence>